<feature type="non-terminal residue" evidence="2">
    <location>
        <position position="1"/>
    </location>
</feature>
<accession>A0AAD5X873</accession>
<name>A0AAD5X873_9FUNG</name>
<feature type="compositionally biased region" description="Basic and acidic residues" evidence="1">
    <location>
        <begin position="69"/>
        <end position="86"/>
    </location>
</feature>
<protein>
    <submittedName>
        <fullName evidence="2">Uncharacterized protein</fullName>
    </submittedName>
</protein>
<dbReference type="EMBL" id="JADGJH010002485">
    <property type="protein sequence ID" value="KAJ3097692.1"/>
    <property type="molecule type" value="Genomic_DNA"/>
</dbReference>
<evidence type="ECO:0000313" key="3">
    <source>
        <dbReference type="Proteomes" id="UP001211907"/>
    </source>
</evidence>
<evidence type="ECO:0000313" key="2">
    <source>
        <dbReference type="EMBL" id="KAJ3097692.1"/>
    </source>
</evidence>
<feature type="region of interest" description="Disordered" evidence="1">
    <location>
        <begin position="69"/>
        <end position="145"/>
    </location>
</feature>
<dbReference type="AlphaFoldDB" id="A0AAD5X873"/>
<keyword evidence="3" id="KW-1185">Reference proteome</keyword>
<comment type="caution">
    <text evidence="2">The sequence shown here is derived from an EMBL/GenBank/DDBJ whole genome shotgun (WGS) entry which is preliminary data.</text>
</comment>
<sequence length="174" mass="20389">YESRLGTENIDSKFKKVEDEWLARKQELAKARQEISKLDKARTERLVRNSKNIGLPAFNKTFNFDFDEPTRGRNEDIRAPETERLRNAIKQGLRDPSLSPTRIKPRAWSPELIDERSHRRQEQMKQNDTSNAESPVIYRSPVHSPPNSKFFKELSEELLQSPTRSVTFNLNEYS</sequence>
<proteinExistence type="predicted"/>
<dbReference type="Proteomes" id="UP001211907">
    <property type="component" value="Unassembled WGS sequence"/>
</dbReference>
<reference evidence="2" key="1">
    <citation type="submission" date="2020-05" db="EMBL/GenBank/DDBJ databases">
        <title>Phylogenomic resolution of chytrid fungi.</title>
        <authorList>
            <person name="Stajich J.E."/>
            <person name="Amses K."/>
            <person name="Simmons R."/>
            <person name="Seto K."/>
            <person name="Myers J."/>
            <person name="Bonds A."/>
            <person name="Quandt C.A."/>
            <person name="Barry K."/>
            <person name="Liu P."/>
            <person name="Grigoriev I."/>
            <person name="Longcore J.E."/>
            <person name="James T.Y."/>
        </authorList>
    </citation>
    <scope>NUCLEOTIDE SEQUENCE</scope>
    <source>
        <strain evidence="2">JEL0513</strain>
    </source>
</reference>
<evidence type="ECO:0000256" key="1">
    <source>
        <dbReference type="SAM" id="MobiDB-lite"/>
    </source>
</evidence>
<organism evidence="2 3">
    <name type="scientific">Physocladia obscura</name>
    <dbReference type="NCBI Taxonomy" id="109957"/>
    <lineage>
        <taxon>Eukaryota</taxon>
        <taxon>Fungi</taxon>
        <taxon>Fungi incertae sedis</taxon>
        <taxon>Chytridiomycota</taxon>
        <taxon>Chytridiomycota incertae sedis</taxon>
        <taxon>Chytridiomycetes</taxon>
        <taxon>Chytridiales</taxon>
        <taxon>Chytriomycetaceae</taxon>
        <taxon>Physocladia</taxon>
    </lineage>
</organism>
<gene>
    <name evidence="2" type="ORF">HK100_005284</name>
</gene>
<feature type="compositionally biased region" description="Basic and acidic residues" evidence="1">
    <location>
        <begin position="113"/>
        <end position="125"/>
    </location>
</feature>